<evidence type="ECO:0000313" key="1">
    <source>
        <dbReference type="EMBL" id="MBX70281.1"/>
    </source>
</evidence>
<accession>A0A2P2QTS7</accession>
<dbReference type="EMBL" id="GGEC01089797">
    <property type="protein sequence ID" value="MBX70281.1"/>
    <property type="molecule type" value="Transcribed_RNA"/>
</dbReference>
<sequence>MTKELVLSFAYLSSRRSCNSLSSQLTYYTSL</sequence>
<dbReference type="AlphaFoldDB" id="A0A2P2QTS7"/>
<proteinExistence type="predicted"/>
<organism evidence="1">
    <name type="scientific">Rhizophora mucronata</name>
    <name type="common">Asiatic mangrove</name>
    <dbReference type="NCBI Taxonomy" id="61149"/>
    <lineage>
        <taxon>Eukaryota</taxon>
        <taxon>Viridiplantae</taxon>
        <taxon>Streptophyta</taxon>
        <taxon>Embryophyta</taxon>
        <taxon>Tracheophyta</taxon>
        <taxon>Spermatophyta</taxon>
        <taxon>Magnoliopsida</taxon>
        <taxon>eudicotyledons</taxon>
        <taxon>Gunneridae</taxon>
        <taxon>Pentapetalae</taxon>
        <taxon>rosids</taxon>
        <taxon>fabids</taxon>
        <taxon>Malpighiales</taxon>
        <taxon>Rhizophoraceae</taxon>
        <taxon>Rhizophora</taxon>
    </lineage>
</organism>
<name>A0A2P2QTS7_RHIMU</name>
<protein>
    <submittedName>
        <fullName evidence="1">Uncharacterized protein</fullName>
    </submittedName>
</protein>
<reference evidence="1" key="1">
    <citation type="submission" date="2018-02" db="EMBL/GenBank/DDBJ databases">
        <title>Rhizophora mucronata_Transcriptome.</title>
        <authorList>
            <person name="Meera S.P."/>
            <person name="Sreeshan A."/>
            <person name="Augustine A."/>
        </authorList>
    </citation>
    <scope>NUCLEOTIDE SEQUENCE</scope>
    <source>
        <tissue evidence="1">Leaf</tissue>
    </source>
</reference>